<evidence type="ECO:0000259" key="4">
    <source>
        <dbReference type="Pfam" id="PF00582"/>
    </source>
</evidence>
<proteinExistence type="inferred from homology"/>
<keyword evidence="3" id="KW-0067">ATP-binding</keyword>
<comment type="similarity">
    <text evidence="1">Belongs to the universal stress protein A family.</text>
</comment>
<dbReference type="GO" id="GO:0005524">
    <property type="term" value="F:ATP binding"/>
    <property type="evidence" value="ECO:0007669"/>
    <property type="project" value="UniProtKB-KW"/>
</dbReference>
<dbReference type="PRINTS" id="PR01438">
    <property type="entry name" value="UNVRSLSTRESS"/>
</dbReference>
<evidence type="ECO:0000256" key="1">
    <source>
        <dbReference type="ARBA" id="ARBA00008791"/>
    </source>
</evidence>
<evidence type="ECO:0000256" key="3">
    <source>
        <dbReference type="ARBA" id="ARBA00022840"/>
    </source>
</evidence>
<evidence type="ECO:0000313" key="5">
    <source>
        <dbReference type="EMBL" id="OIR07321.1"/>
    </source>
</evidence>
<evidence type="ECO:0000256" key="2">
    <source>
        <dbReference type="ARBA" id="ARBA00022741"/>
    </source>
</evidence>
<dbReference type="AlphaFoldDB" id="A0A1J5SFV0"/>
<dbReference type="Gene3D" id="3.40.50.620">
    <property type="entry name" value="HUPs"/>
    <property type="match status" value="1"/>
</dbReference>
<organism evidence="5">
    <name type="scientific">mine drainage metagenome</name>
    <dbReference type="NCBI Taxonomy" id="410659"/>
    <lineage>
        <taxon>unclassified sequences</taxon>
        <taxon>metagenomes</taxon>
        <taxon>ecological metagenomes</taxon>
    </lineage>
</organism>
<name>A0A1J5SFV0_9ZZZZ</name>
<dbReference type="SUPFAM" id="SSF52402">
    <property type="entry name" value="Adenine nucleotide alpha hydrolases-like"/>
    <property type="match status" value="1"/>
</dbReference>
<reference evidence="5" key="1">
    <citation type="submission" date="2016-10" db="EMBL/GenBank/DDBJ databases">
        <title>Sequence of Gallionella enrichment culture.</title>
        <authorList>
            <person name="Poehlein A."/>
            <person name="Muehling M."/>
            <person name="Daniel R."/>
        </authorList>
    </citation>
    <scope>NUCLEOTIDE SEQUENCE</scope>
</reference>
<dbReference type="InterPro" id="IPR006015">
    <property type="entry name" value="Universal_stress_UspA"/>
</dbReference>
<comment type="caution">
    <text evidence="5">The sequence shown here is derived from an EMBL/GenBank/DDBJ whole genome shotgun (WGS) entry which is preliminary data.</text>
</comment>
<dbReference type="InterPro" id="IPR006016">
    <property type="entry name" value="UspA"/>
</dbReference>
<dbReference type="Pfam" id="PF00582">
    <property type="entry name" value="Usp"/>
    <property type="match status" value="1"/>
</dbReference>
<dbReference type="InterPro" id="IPR014729">
    <property type="entry name" value="Rossmann-like_a/b/a_fold"/>
</dbReference>
<dbReference type="PIRSF" id="PIRSF006276">
    <property type="entry name" value="UspA"/>
    <property type="match status" value="1"/>
</dbReference>
<keyword evidence="2" id="KW-0547">Nucleotide-binding</keyword>
<feature type="domain" description="UspA" evidence="4">
    <location>
        <begin position="23"/>
        <end position="164"/>
    </location>
</feature>
<sequence length="177" mass="18721">MRLTLAKICLASVTQVRYSQVTMKTILVPIDLSATTATVCDAAASLAKGLNGKLILLHVVQPPVITSDYGIAIENLEELVAVSEKTATTQLAAQQAKYRGDGVNVETVQLTGAPAPLILDQAQHLNADYIVMGSHGHTPLYDLLVGTTTHGVLKKAKCPVVIVPAEAKETAKKIAKK</sequence>
<dbReference type="PANTHER" id="PTHR46268">
    <property type="entry name" value="STRESS RESPONSE PROTEIN NHAX"/>
    <property type="match status" value="1"/>
</dbReference>
<dbReference type="PANTHER" id="PTHR46268:SF27">
    <property type="entry name" value="UNIVERSAL STRESS PROTEIN RV2623"/>
    <property type="match status" value="1"/>
</dbReference>
<accession>A0A1J5SFV0</accession>
<dbReference type="EMBL" id="MLJW01000038">
    <property type="protein sequence ID" value="OIR07321.1"/>
    <property type="molecule type" value="Genomic_DNA"/>
</dbReference>
<protein>
    <recommendedName>
        <fullName evidence="4">UspA domain-containing protein</fullName>
    </recommendedName>
</protein>
<dbReference type="CDD" id="cd00293">
    <property type="entry name" value="USP-like"/>
    <property type="match status" value="1"/>
</dbReference>
<gene>
    <name evidence="5" type="ORF">GALL_105770</name>
</gene>